<evidence type="ECO:0000313" key="6">
    <source>
        <dbReference type="Proteomes" id="UP000192708"/>
    </source>
</evidence>
<dbReference type="RefSeq" id="WP_084283487.1">
    <property type="nucleotide sequence ID" value="NZ_FWXJ01000006.1"/>
</dbReference>
<protein>
    <submittedName>
        <fullName evidence="5">Putative RNA-binding protein, YhbY family</fullName>
    </submittedName>
</protein>
<evidence type="ECO:0000259" key="4">
    <source>
        <dbReference type="PROSITE" id="PS51295"/>
    </source>
</evidence>
<dbReference type="Proteomes" id="UP000192708">
    <property type="component" value="Unassembled WGS sequence"/>
</dbReference>
<evidence type="ECO:0000313" key="5">
    <source>
        <dbReference type="EMBL" id="SMC52421.1"/>
    </source>
</evidence>
<sequence length="169" mass="18828">MTILEIDSSTRSDLRSQAHSLSPTVMIGADGLTPAVIKEADHALHSHQLIKIRVLGDDREARLAIYDQVCDQLEAAKVQHIGKLLVIYRPQILTNEELKNLQSKSSNHKRNDEGFGAPRTVMVKKYTRNPQKRPKPVATRVLGNERVAAGGQLKRAKARQPSIKKRNLG</sequence>
<feature type="domain" description="CRM" evidence="4">
    <location>
        <begin position="4"/>
        <end position="100"/>
    </location>
</feature>
<keyword evidence="6" id="KW-1185">Reference proteome</keyword>
<dbReference type="Gene3D" id="3.30.110.60">
    <property type="entry name" value="YhbY-like"/>
    <property type="match status" value="1"/>
</dbReference>
<dbReference type="GO" id="GO:0003723">
    <property type="term" value="F:RNA binding"/>
    <property type="evidence" value="ECO:0007669"/>
    <property type="project" value="UniProtKB-UniRule"/>
</dbReference>
<name>A0A1W1ZWC1_9BURK</name>
<dbReference type="Pfam" id="PF01985">
    <property type="entry name" value="CRS1_YhbY"/>
    <property type="match status" value="1"/>
</dbReference>
<dbReference type="PANTHER" id="PTHR40065:SF3">
    <property type="entry name" value="RNA-BINDING PROTEIN YHBY"/>
    <property type="match status" value="1"/>
</dbReference>
<keyword evidence="1 2" id="KW-0694">RNA-binding</keyword>
<accession>A0A1W1ZWC1</accession>
<evidence type="ECO:0000256" key="3">
    <source>
        <dbReference type="SAM" id="MobiDB-lite"/>
    </source>
</evidence>
<dbReference type="PANTHER" id="PTHR40065">
    <property type="entry name" value="RNA-BINDING PROTEIN YHBY"/>
    <property type="match status" value="1"/>
</dbReference>
<organism evidence="5 6">
    <name type="scientific">Polynucleobacter kasalickyi</name>
    <dbReference type="NCBI Taxonomy" id="1938817"/>
    <lineage>
        <taxon>Bacteria</taxon>
        <taxon>Pseudomonadati</taxon>
        <taxon>Pseudomonadota</taxon>
        <taxon>Betaproteobacteria</taxon>
        <taxon>Burkholderiales</taxon>
        <taxon>Burkholderiaceae</taxon>
        <taxon>Polynucleobacter</taxon>
    </lineage>
</organism>
<dbReference type="InterPro" id="IPR051925">
    <property type="entry name" value="RNA-binding_domain"/>
</dbReference>
<dbReference type="InterPro" id="IPR001890">
    <property type="entry name" value="RNA-binding_CRM"/>
</dbReference>
<dbReference type="PROSITE" id="PS51295">
    <property type="entry name" value="CRM"/>
    <property type="match status" value="1"/>
</dbReference>
<dbReference type="STRING" id="1938817.SAMN06296008_106162"/>
<feature type="region of interest" description="Disordered" evidence="3">
    <location>
        <begin position="126"/>
        <end position="169"/>
    </location>
</feature>
<evidence type="ECO:0000256" key="1">
    <source>
        <dbReference type="ARBA" id="ARBA00022884"/>
    </source>
</evidence>
<dbReference type="SUPFAM" id="SSF75471">
    <property type="entry name" value="YhbY-like"/>
    <property type="match status" value="1"/>
</dbReference>
<reference evidence="5 6" key="1">
    <citation type="submission" date="2017-04" db="EMBL/GenBank/DDBJ databases">
        <authorList>
            <person name="Afonso C.L."/>
            <person name="Miller P.J."/>
            <person name="Scott M.A."/>
            <person name="Spackman E."/>
            <person name="Goraichik I."/>
            <person name="Dimitrov K.M."/>
            <person name="Suarez D.L."/>
            <person name="Swayne D.E."/>
        </authorList>
    </citation>
    <scope>NUCLEOTIDE SEQUENCE [LARGE SCALE GENOMIC DNA]</scope>
    <source>
        <strain evidence="5 6">VK13</strain>
    </source>
</reference>
<dbReference type="OrthoDB" id="9797519at2"/>
<gene>
    <name evidence="5" type="ORF">SAMN06296008_106162</name>
</gene>
<dbReference type="InterPro" id="IPR035920">
    <property type="entry name" value="YhbY-like_sf"/>
</dbReference>
<dbReference type="AlphaFoldDB" id="A0A1W1ZWC1"/>
<feature type="compositionally biased region" description="Basic residues" evidence="3">
    <location>
        <begin position="126"/>
        <end position="135"/>
    </location>
</feature>
<dbReference type="EMBL" id="FWXJ01000006">
    <property type="protein sequence ID" value="SMC52421.1"/>
    <property type="molecule type" value="Genomic_DNA"/>
</dbReference>
<feature type="compositionally biased region" description="Basic residues" evidence="3">
    <location>
        <begin position="154"/>
        <end position="169"/>
    </location>
</feature>
<evidence type="ECO:0000256" key="2">
    <source>
        <dbReference type="PROSITE-ProRule" id="PRU00626"/>
    </source>
</evidence>
<dbReference type="SMART" id="SM01103">
    <property type="entry name" value="CRS1_YhbY"/>
    <property type="match status" value="1"/>
</dbReference>
<proteinExistence type="predicted"/>